<reference evidence="2" key="1">
    <citation type="journal article" date="2022" name="bioRxiv">
        <title>Sequencing and chromosome-scale assembly of the giantPleurodeles waltlgenome.</title>
        <authorList>
            <person name="Brown T."/>
            <person name="Elewa A."/>
            <person name="Iarovenko S."/>
            <person name="Subramanian E."/>
            <person name="Araus A.J."/>
            <person name="Petzold A."/>
            <person name="Susuki M."/>
            <person name="Suzuki K.-i.T."/>
            <person name="Hayashi T."/>
            <person name="Toyoda A."/>
            <person name="Oliveira C."/>
            <person name="Osipova E."/>
            <person name="Leigh N.D."/>
            <person name="Simon A."/>
            <person name="Yun M.H."/>
        </authorList>
    </citation>
    <scope>NUCLEOTIDE SEQUENCE</scope>
    <source>
        <strain evidence="2">20211129_DDA</strain>
        <tissue evidence="2">Liver</tissue>
    </source>
</reference>
<dbReference type="EMBL" id="JANPWB010000007">
    <property type="protein sequence ID" value="KAJ1174522.1"/>
    <property type="molecule type" value="Genomic_DNA"/>
</dbReference>
<accession>A0AAV7TDB1</accession>
<evidence type="ECO:0000256" key="1">
    <source>
        <dbReference type="SAM" id="SignalP"/>
    </source>
</evidence>
<comment type="caution">
    <text evidence="2">The sequence shown here is derived from an EMBL/GenBank/DDBJ whole genome shotgun (WGS) entry which is preliminary data.</text>
</comment>
<gene>
    <name evidence="2" type="ORF">NDU88_006343</name>
</gene>
<keyword evidence="3" id="KW-1185">Reference proteome</keyword>
<dbReference type="Proteomes" id="UP001066276">
    <property type="component" value="Chromosome 4_1"/>
</dbReference>
<evidence type="ECO:0000313" key="3">
    <source>
        <dbReference type="Proteomes" id="UP001066276"/>
    </source>
</evidence>
<feature type="signal peptide" evidence="1">
    <location>
        <begin position="1"/>
        <end position="30"/>
    </location>
</feature>
<feature type="chain" id="PRO_5043742594" evidence="1">
    <location>
        <begin position="31"/>
        <end position="153"/>
    </location>
</feature>
<evidence type="ECO:0000313" key="2">
    <source>
        <dbReference type="EMBL" id="KAJ1174522.1"/>
    </source>
</evidence>
<proteinExistence type="predicted"/>
<keyword evidence="1" id="KW-0732">Signal</keyword>
<sequence length="153" mass="15224">MVLGDLVLAAAGDRLLVLVVGGFIEGEVDAAVVGPVEFGGVAEGDVVAGGEDGVERVSGGLGKRCDKMIESEVVEQGSGAAVIGVFELEVQVSKEGVVCKCKGLSADIGDGVDELRSRTGWSVDEGAPEGGLGINVDLEVHVSGGAEGVFGVG</sequence>
<dbReference type="AlphaFoldDB" id="A0AAV7TDB1"/>
<organism evidence="2 3">
    <name type="scientific">Pleurodeles waltl</name>
    <name type="common">Iberian ribbed newt</name>
    <dbReference type="NCBI Taxonomy" id="8319"/>
    <lineage>
        <taxon>Eukaryota</taxon>
        <taxon>Metazoa</taxon>
        <taxon>Chordata</taxon>
        <taxon>Craniata</taxon>
        <taxon>Vertebrata</taxon>
        <taxon>Euteleostomi</taxon>
        <taxon>Amphibia</taxon>
        <taxon>Batrachia</taxon>
        <taxon>Caudata</taxon>
        <taxon>Salamandroidea</taxon>
        <taxon>Salamandridae</taxon>
        <taxon>Pleurodelinae</taxon>
        <taxon>Pleurodeles</taxon>
    </lineage>
</organism>
<name>A0AAV7TDB1_PLEWA</name>
<protein>
    <submittedName>
        <fullName evidence="2">Uncharacterized protein</fullName>
    </submittedName>
</protein>